<dbReference type="EnsemblPlants" id="KEH27698">
    <property type="protein sequence ID" value="KEH27698"/>
    <property type="gene ID" value="MTR_5g029535"/>
</dbReference>
<sequence length="93" mass="9843">MSIPTGVCGGVAIVLRNTEGEQGLQMQKPFTQQLGYPEQTLAQLTMRGHSKGPLASTGFPKLAFAFGFAAFAFGFATFAFGFATFALTLADFP</sequence>
<name>A0A072UF02_MEDTR</name>
<evidence type="ECO:0000313" key="4">
    <source>
        <dbReference type="Proteomes" id="UP000002051"/>
    </source>
</evidence>
<dbReference type="HOGENOM" id="CLU_2402997_0_0_1"/>
<evidence type="ECO:0000313" key="2">
    <source>
        <dbReference type="EMBL" id="KEH27698.1"/>
    </source>
</evidence>
<evidence type="ECO:0000256" key="1">
    <source>
        <dbReference type="SAM" id="Phobius"/>
    </source>
</evidence>
<keyword evidence="1" id="KW-1133">Transmembrane helix</keyword>
<protein>
    <submittedName>
        <fullName evidence="2">Transmembrane protein, putative</fullName>
    </submittedName>
</protein>
<reference evidence="2 4" key="1">
    <citation type="journal article" date="2011" name="Nature">
        <title>The Medicago genome provides insight into the evolution of rhizobial symbioses.</title>
        <authorList>
            <person name="Young N.D."/>
            <person name="Debelle F."/>
            <person name="Oldroyd G.E."/>
            <person name="Geurts R."/>
            <person name="Cannon S.B."/>
            <person name="Udvardi M.K."/>
            <person name="Benedito V.A."/>
            <person name="Mayer K.F."/>
            <person name="Gouzy J."/>
            <person name="Schoof H."/>
            <person name="Van de Peer Y."/>
            <person name="Proost S."/>
            <person name="Cook D.R."/>
            <person name="Meyers B.C."/>
            <person name="Spannagl M."/>
            <person name="Cheung F."/>
            <person name="De Mita S."/>
            <person name="Krishnakumar V."/>
            <person name="Gundlach H."/>
            <person name="Zhou S."/>
            <person name="Mudge J."/>
            <person name="Bharti A.K."/>
            <person name="Murray J.D."/>
            <person name="Naoumkina M.A."/>
            <person name="Rosen B."/>
            <person name="Silverstein K.A."/>
            <person name="Tang H."/>
            <person name="Rombauts S."/>
            <person name="Zhao P.X."/>
            <person name="Zhou P."/>
            <person name="Barbe V."/>
            <person name="Bardou P."/>
            <person name="Bechner M."/>
            <person name="Bellec A."/>
            <person name="Berger A."/>
            <person name="Berges H."/>
            <person name="Bidwell S."/>
            <person name="Bisseling T."/>
            <person name="Choisne N."/>
            <person name="Couloux A."/>
            <person name="Denny R."/>
            <person name="Deshpande S."/>
            <person name="Dai X."/>
            <person name="Doyle J.J."/>
            <person name="Dudez A.M."/>
            <person name="Farmer A.D."/>
            <person name="Fouteau S."/>
            <person name="Franken C."/>
            <person name="Gibelin C."/>
            <person name="Gish J."/>
            <person name="Goldstein S."/>
            <person name="Gonzalez A.J."/>
            <person name="Green P.J."/>
            <person name="Hallab A."/>
            <person name="Hartog M."/>
            <person name="Hua A."/>
            <person name="Humphray S.J."/>
            <person name="Jeong D.H."/>
            <person name="Jing Y."/>
            <person name="Jocker A."/>
            <person name="Kenton S.M."/>
            <person name="Kim D.J."/>
            <person name="Klee K."/>
            <person name="Lai H."/>
            <person name="Lang C."/>
            <person name="Lin S."/>
            <person name="Macmil S.L."/>
            <person name="Magdelenat G."/>
            <person name="Matthews L."/>
            <person name="McCorrison J."/>
            <person name="Monaghan E.L."/>
            <person name="Mun J.H."/>
            <person name="Najar F.Z."/>
            <person name="Nicholson C."/>
            <person name="Noirot C."/>
            <person name="O'Bleness M."/>
            <person name="Paule C.R."/>
            <person name="Poulain J."/>
            <person name="Prion F."/>
            <person name="Qin B."/>
            <person name="Qu C."/>
            <person name="Retzel E.F."/>
            <person name="Riddle C."/>
            <person name="Sallet E."/>
            <person name="Samain S."/>
            <person name="Samson N."/>
            <person name="Sanders I."/>
            <person name="Saurat O."/>
            <person name="Scarpelli C."/>
            <person name="Schiex T."/>
            <person name="Segurens B."/>
            <person name="Severin A.J."/>
            <person name="Sherrier D.J."/>
            <person name="Shi R."/>
            <person name="Sims S."/>
            <person name="Singer S.R."/>
            <person name="Sinharoy S."/>
            <person name="Sterck L."/>
            <person name="Viollet A."/>
            <person name="Wang B.B."/>
            <person name="Wang K."/>
            <person name="Wang M."/>
            <person name="Wang X."/>
            <person name="Warfsmann J."/>
            <person name="Weissenbach J."/>
            <person name="White D.D."/>
            <person name="White J.D."/>
            <person name="Wiley G.B."/>
            <person name="Wincker P."/>
            <person name="Xing Y."/>
            <person name="Yang L."/>
            <person name="Yao Z."/>
            <person name="Ying F."/>
            <person name="Zhai J."/>
            <person name="Zhou L."/>
            <person name="Zuber A."/>
            <person name="Denarie J."/>
            <person name="Dixon R.A."/>
            <person name="May G.D."/>
            <person name="Schwartz D.C."/>
            <person name="Rogers J."/>
            <person name="Quetier F."/>
            <person name="Town C.D."/>
            <person name="Roe B.A."/>
        </authorList>
    </citation>
    <scope>NUCLEOTIDE SEQUENCE [LARGE SCALE GENOMIC DNA]</scope>
    <source>
        <strain evidence="2">A17</strain>
        <strain evidence="3 4">cv. Jemalong A17</strain>
    </source>
</reference>
<reference evidence="3" key="3">
    <citation type="submission" date="2015-04" db="UniProtKB">
        <authorList>
            <consortium name="EnsemblPlants"/>
        </authorList>
    </citation>
    <scope>IDENTIFICATION</scope>
    <source>
        <strain evidence="3">cv. Jemalong A17</strain>
    </source>
</reference>
<dbReference type="EMBL" id="CM001221">
    <property type="protein sequence ID" value="KEH27698.1"/>
    <property type="molecule type" value="Genomic_DNA"/>
</dbReference>
<gene>
    <name evidence="2" type="ordered locus">MTR_5g029535</name>
</gene>
<reference evidence="2 4" key="2">
    <citation type="journal article" date="2014" name="BMC Genomics">
        <title>An improved genome release (version Mt4.0) for the model legume Medicago truncatula.</title>
        <authorList>
            <person name="Tang H."/>
            <person name="Krishnakumar V."/>
            <person name="Bidwell S."/>
            <person name="Rosen B."/>
            <person name="Chan A."/>
            <person name="Zhou S."/>
            <person name="Gentzbittel L."/>
            <person name="Childs K.L."/>
            <person name="Yandell M."/>
            <person name="Gundlach H."/>
            <person name="Mayer K.F."/>
            <person name="Schwartz D.C."/>
            <person name="Town C.D."/>
        </authorList>
    </citation>
    <scope>GENOME REANNOTATION</scope>
    <source>
        <strain evidence="2">A17</strain>
        <strain evidence="3 4">cv. Jemalong A17</strain>
    </source>
</reference>
<keyword evidence="1 2" id="KW-0812">Transmembrane</keyword>
<dbReference type="Proteomes" id="UP000002051">
    <property type="component" value="Chromosome 5"/>
</dbReference>
<feature type="transmembrane region" description="Helical" evidence="1">
    <location>
        <begin position="62"/>
        <end position="90"/>
    </location>
</feature>
<keyword evidence="1" id="KW-0472">Membrane</keyword>
<organism evidence="2 4">
    <name type="scientific">Medicago truncatula</name>
    <name type="common">Barrel medic</name>
    <name type="synonym">Medicago tribuloides</name>
    <dbReference type="NCBI Taxonomy" id="3880"/>
    <lineage>
        <taxon>Eukaryota</taxon>
        <taxon>Viridiplantae</taxon>
        <taxon>Streptophyta</taxon>
        <taxon>Embryophyta</taxon>
        <taxon>Tracheophyta</taxon>
        <taxon>Spermatophyta</taxon>
        <taxon>Magnoliopsida</taxon>
        <taxon>eudicotyledons</taxon>
        <taxon>Gunneridae</taxon>
        <taxon>Pentapetalae</taxon>
        <taxon>rosids</taxon>
        <taxon>fabids</taxon>
        <taxon>Fabales</taxon>
        <taxon>Fabaceae</taxon>
        <taxon>Papilionoideae</taxon>
        <taxon>50 kb inversion clade</taxon>
        <taxon>NPAAA clade</taxon>
        <taxon>Hologalegina</taxon>
        <taxon>IRL clade</taxon>
        <taxon>Trifolieae</taxon>
        <taxon>Medicago</taxon>
    </lineage>
</organism>
<accession>A0A072UF02</accession>
<dbReference type="AlphaFoldDB" id="A0A072UF02"/>
<evidence type="ECO:0000313" key="3">
    <source>
        <dbReference type="EnsemblPlants" id="KEH27698"/>
    </source>
</evidence>
<keyword evidence="4" id="KW-1185">Reference proteome</keyword>
<proteinExistence type="predicted"/>